<keyword evidence="4 7" id="KW-0371">Homeobox</keyword>
<organism evidence="10 11">
    <name type="scientific">Culex pipiens pipiens</name>
    <name type="common">Northern house mosquito</name>
    <dbReference type="NCBI Taxonomy" id="38569"/>
    <lineage>
        <taxon>Eukaryota</taxon>
        <taxon>Metazoa</taxon>
        <taxon>Ecdysozoa</taxon>
        <taxon>Arthropoda</taxon>
        <taxon>Hexapoda</taxon>
        <taxon>Insecta</taxon>
        <taxon>Pterygota</taxon>
        <taxon>Neoptera</taxon>
        <taxon>Endopterygota</taxon>
        <taxon>Diptera</taxon>
        <taxon>Nematocera</taxon>
        <taxon>Culicoidea</taxon>
        <taxon>Culicidae</taxon>
        <taxon>Culicinae</taxon>
        <taxon>Culicini</taxon>
        <taxon>Culex</taxon>
        <taxon>Culex</taxon>
    </lineage>
</organism>
<dbReference type="PANTHER" id="PTHR11211:SF46">
    <property type="entry name" value="HOMEOBOX PROTEIN ARAUCAN-RELATED"/>
    <property type="match status" value="1"/>
</dbReference>
<name>A0ABD1DM10_CULPP</name>
<feature type="compositionally biased region" description="Low complexity" evidence="8">
    <location>
        <begin position="381"/>
        <end position="392"/>
    </location>
</feature>
<dbReference type="InterPro" id="IPR017970">
    <property type="entry name" value="Homeobox_CS"/>
</dbReference>
<reference evidence="10 11" key="1">
    <citation type="submission" date="2024-05" db="EMBL/GenBank/DDBJ databases">
        <title>Culex pipiens pipiens assembly and annotation.</title>
        <authorList>
            <person name="Alout H."/>
            <person name="Durand T."/>
        </authorList>
    </citation>
    <scope>NUCLEOTIDE SEQUENCE [LARGE SCALE GENOMIC DNA]</scope>
    <source>
        <strain evidence="10">HA-2024</strain>
        <tissue evidence="10">Whole body</tissue>
    </source>
</reference>
<evidence type="ECO:0000313" key="10">
    <source>
        <dbReference type="EMBL" id="KAL1400695.1"/>
    </source>
</evidence>
<feature type="compositionally biased region" description="Polar residues" evidence="8">
    <location>
        <begin position="423"/>
        <end position="434"/>
    </location>
</feature>
<evidence type="ECO:0000259" key="9">
    <source>
        <dbReference type="PROSITE" id="PS50071"/>
    </source>
</evidence>
<comment type="subcellular location">
    <subcellularLocation>
        <location evidence="1 7">Nucleus</location>
    </subcellularLocation>
</comment>
<evidence type="ECO:0000256" key="8">
    <source>
        <dbReference type="SAM" id="MobiDB-lite"/>
    </source>
</evidence>
<feature type="compositionally biased region" description="Acidic residues" evidence="8">
    <location>
        <begin position="143"/>
        <end position="152"/>
    </location>
</feature>
<feature type="compositionally biased region" description="Basic and acidic residues" evidence="8">
    <location>
        <begin position="93"/>
        <end position="103"/>
    </location>
</feature>
<dbReference type="GO" id="GO:0007474">
    <property type="term" value="P:imaginal disc-derived wing vein specification"/>
    <property type="evidence" value="ECO:0007669"/>
    <property type="project" value="UniProtKB-ARBA"/>
</dbReference>
<sequence length="434" mass="48578">MPTDKDQPKRNLPANAKELLGCLGYGAGYDLAARRKNATRESTATLKAWLNEHKKNPYPTKGEKIMLAIITKMTLTQVSTWFANARRRLKKENKMTWEPKNKTDDDDDAMVSDDEKDKDDMDPDKSRDHKDMHHHHVKAEHDKEDDDDDLTDDERKPENLMGHPGHLGQHHPYYHHSMLGGHHHHAGLKSELDHPKNQTGSDCGVPIPASKPKIWSLADTAACKTPPPHSALHSSWMTGGYHPGQHHQNQQGQVNQQQQQQQHQHPHHLQQHPASGMMMGGEKFPYEYEYGKYGAQPSNNSQSMGFPEVQTDTPPQTPPNMKLPSVAGNLLTVSTTPTTGTCFNNGQNSAGSINNNNNNLTPNNNNLNQANGYASSPESMGQSSQQGQNNYYRMQSNSPQKSQQDYSQQMLHQPDGFKPFYKNTPQGNGFVSPV</sequence>
<dbReference type="SMART" id="SM00389">
    <property type="entry name" value="HOX"/>
    <property type="match status" value="1"/>
</dbReference>
<dbReference type="GO" id="GO:0003677">
    <property type="term" value="F:DNA binding"/>
    <property type="evidence" value="ECO:0007669"/>
    <property type="project" value="UniProtKB-UniRule"/>
</dbReference>
<dbReference type="InterPro" id="IPR009057">
    <property type="entry name" value="Homeodomain-like_sf"/>
</dbReference>
<dbReference type="PROSITE" id="PS00027">
    <property type="entry name" value="HOMEOBOX_1"/>
    <property type="match status" value="1"/>
</dbReference>
<dbReference type="SMART" id="SM00548">
    <property type="entry name" value="IRO"/>
    <property type="match status" value="1"/>
</dbReference>
<proteinExistence type="inferred from homology"/>
<dbReference type="InterPro" id="IPR001356">
    <property type="entry name" value="HD"/>
</dbReference>
<dbReference type="EMBL" id="JBEHCU010005162">
    <property type="protein sequence ID" value="KAL1400695.1"/>
    <property type="molecule type" value="Genomic_DNA"/>
</dbReference>
<dbReference type="InterPro" id="IPR008422">
    <property type="entry name" value="KN_HD"/>
</dbReference>
<feature type="region of interest" description="Disordered" evidence="8">
    <location>
        <begin position="353"/>
        <end position="434"/>
    </location>
</feature>
<dbReference type="PROSITE" id="PS50071">
    <property type="entry name" value="HOMEOBOX_2"/>
    <property type="match status" value="1"/>
</dbReference>
<evidence type="ECO:0000256" key="5">
    <source>
        <dbReference type="ARBA" id="ARBA00023159"/>
    </source>
</evidence>
<dbReference type="PANTHER" id="PTHR11211">
    <property type="entry name" value="IROQUOIS-CLASS HOMEODOMAIN PROTEIN IRX"/>
    <property type="match status" value="1"/>
</dbReference>
<keyword evidence="5" id="KW-0010">Activator</keyword>
<evidence type="ECO:0000313" key="11">
    <source>
        <dbReference type="Proteomes" id="UP001562425"/>
    </source>
</evidence>
<feature type="compositionally biased region" description="Low complexity" evidence="8">
    <location>
        <begin position="246"/>
        <end position="263"/>
    </location>
</feature>
<comment type="similarity">
    <text evidence="2">Belongs to the TALE/IRO homeobox family.</text>
</comment>
<dbReference type="SUPFAM" id="SSF46689">
    <property type="entry name" value="Homeodomain-like"/>
    <property type="match status" value="1"/>
</dbReference>
<dbReference type="GO" id="GO:0042693">
    <property type="term" value="P:muscle cell fate commitment"/>
    <property type="evidence" value="ECO:0007669"/>
    <property type="project" value="UniProtKB-ARBA"/>
</dbReference>
<protein>
    <recommendedName>
        <fullName evidence="9">Homeobox domain-containing protein</fullName>
    </recommendedName>
</protein>
<feature type="compositionally biased region" description="Polar residues" evidence="8">
    <location>
        <begin position="296"/>
        <end position="314"/>
    </location>
</feature>
<dbReference type="GO" id="GO:0045317">
    <property type="term" value="P:equator specification"/>
    <property type="evidence" value="ECO:0007669"/>
    <property type="project" value="UniProtKB-ARBA"/>
</dbReference>
<dbReference type="InterPro" id="IPR003893">
    <property type="entry name" value="Iroquois_homeo"/>
</dbReference>
<dbReference type="GO" id="GO:0005634">
    <property type="term" value="C:nucleus"/>
    <property type="evidence" value="ECO:0007669"/>
    <property type="project" value="UniProtKB-SubCell"/>
</dbReference>
<evidence type="ECO:0000256" key="7">
    <source>
        <dbReference type="PROSITE-ProRule" id="PRU00108"/>
    </source>
</evidence>
<dbReference type="Proteomes" id="UP001562425">
    <property type="component" value="Unassembled WGS sequence"/>
</dbReference>
<feature type="region of interest" description="Disordered" evidence="8">
    <location>
        <begin position="93"/>
        <end position="203"/>
    </location>
</feature>
<feature type="compositionally biased region" description="Low complexity" evidence="8">
    <location>
        <begin position="353"/>
        <end position="371"/>
    </location>
</feature>
<feature type="DNA-binding region" description="Homeobox" evidence="7">
    <location>
        <begin position="31"/>
        <end position="93"/>
    </location>
</feature>
<evidence type="ECO:0000256" key="6">
    <source>
        <dbReference type="ARBA" id="ARBA00023242"/>
    </source>
</evidence>
<dbReference type="GO" id="GO:0045926">
    <property type="term" value="P:negative regulation of growth"/>
    <property type="evidence" value="ECO:0007669"/>
    <property type="project" value="UniProtKB-ARBA"/>
</dbReference>
<evidence type="ECO:0000256" key="3">
    <source>
        <dbReference type="ARBA" id="ARBA00023125"/>
    </source>
</evidence>
<dbReference type="AlphaFoldDB" id="A0ABD1DM10"/>
<feature type="compositionally biased region" description="Basic and acidic residues" evidence="8">
    <location>
        <begin position="113"/>
        <end position="131"/>
    </location>
</feature>
<evidence type="ECO:0000256" key="1">
    <source>
        <dbReference type="ARBA" id="ARBA00004123"/>
    </source>
</evidence>
<feature type="compositionally biased region" description="Polar residues" evidence="8">
    <location>
        <begin position="393"/>
        <end position="411"/>
    </location>
</feature>
<evidence type="ECO:0000256" key="2">
    <source>
        <dbReference type="ARBA" id="ARBA00008446"/>
    </source>
</evidence>
<feature type="domain" description="Homeobox" evidence="9">
    <location>
        <begin position="29"/>
        <end position="92"/>
    </location>
</feature>
<dbReference type="FunFam" id="1.10.10.60:FF:000003">
    <property type="entry name" value="Iroquois-class homeobox protein IRX"/>
    <property type="match status" value="1"/>
</dbReference>
<gene>
    <name evidence="10" type="ORF">pipiens_007225</name>
</gene>
<dbReference type="Gene3D" id="1.10.10.60">
    <property type="entry name" value="Homeodomain-like"/>
    <property type="match status" value="1"/>
</dbReference>
<accession>A0ABD1DM10</accession>
<feature type="region of interest" description="Disordered" evidence="8">
    <location>
        <begin position="226"/>
        <end position="322"/>
    </location>
</feature>
<dbReference type="Pfam" id="PF05920">
    <property type="entry name" value="Homeobox_KN"/>
    <property type="match status" value="1"/>
</dbReference>
<evidence type="ECO:0000256" key="4">
    <source>
        <dbReference type="ARBA" id="ARBA00023155"/>
    </source>
</evidence>
<dbReference type="CDD" id="cd00086">
    <property type="entry name" value="homeodomain"/>
    <property type="match status" value="1"/>
</dbReference>
<keyword evidence="11" id="KW-1185">Reference proteome</keyword>
<comment type="caution">
    <text evidence="10">The sequence shown here is derived from an EMBL/GenBank/DDBJ whole genome shotgun (WGS) entry which is preliminary data.</text>
</comment>
<keyword evidence="3 7" id="KW-0238">DNA-binding</keyword>
<keyword evidence="6 7" id="KW-0539">Nucleus</keyword>